<feature type="transmembrane region" description="Helical" evidence="1">
    <location>
        <begin position="424"/>
        <end position="448"/>
    </location>
</feature>
<feature type="transmembrane region" description="Helical" evidence="1">
    <location>
        <begin position="347"/>
        <end position="365"/>
    </location>
</feature>
<dbReference type="EMBL" id="PDVP01000001">
    <property type="protein sequence ID" value="PHP68833.1"/>
    <property type="molecule type" value="Genomic_DNA"/>
</dbReference>
<feature type="transmembrane region" description="Helical" evidence="1">
    <location>
        <begin position="468"/>
        <end position="485"/>
    </location>
</feature>
<keyword evidence="1" id="KW-0472">Membrane</keyword>
<name>A0A2G1QTH9_9HYPH</name>
<feature type="transmembrane region" description="Helical" evidence="1">
    <location>
        <begin position="141"/>
        <end position="163"/>
    </location>
</feature>
<protein>
    <recommendedName>
        <fullName evidence="4">Permease</fullName>
    </recommendedName>
</protein>
<keyword evidence="1" id="KW-1133">Transmembrane helix</keyword>
<evidence type="ECO:0000313" key="3">
    <source>
        <dbReference type="Proteomes" id="UP000221168"/>
    </source>
</evidence>
<comment type="caution">
    <text evidence="2">The sequence shown here is derived from an EMBL/GenBank/DDBJ whole genome shotgun (WGS) entry which is preliminary data.</text>
</comment>
<feature type="transmembrane region" description="Helical" evidence="1">
    <location>
        <begin position="72"/>
        <end position="96"/>
    </location>
</feature>
<evidence type="ECO:0008006" key="4">
    <source>
        <dbReference type="Google" id="ProtNLM"/>
    </source>
</evidence>
<keyword evidence="3" id="KW-1185">Reference proteome</keyword>
<feature type="transmembrane region" description="Helical" evidence="1">
    <location>
        <begin position="50"/>
        <end position="66"/>
    </location>
</feature>
<dbReference type="OrthoDB" id="7832851at2"/>
<dbReference type="Proteomes" id="UP000221168">
    <property type="component" value="Unassembled WGS sequence"/>
</dbReference>
<reference evidence="2 3" key="1">
    <citation type="submission" date="2017-10" db="EMBL/GenBank/DDBJ databases">
        <title>Sedimentibacterium mangrovi gen. nov., sp. nov., a novel member of family Phyllobacteriacea isolated from mangrove sediment.</title>
        <authorList>
            <person name="Liao H."/>
            <person name="Tian Y."/>
        </authorList>
    </citation>
    <scope>NUCLEOTIDE SEQUENCE [LARGE SCALE GENOMIC DNA]</scope>
    <source>
        <strain evidence="2 3">X9-2-2</strain>
    </source>
</reference>
<accession>A0A2G1QTH9</accession>
<dbReference type="RefSeq" id="WP_099303290.1">
    <property type="nucleotide sequence ID" value="NZ_PDVP01000001.1"/>
</dbReference>
<dbReference type="AlphaFoldDB" id="A0A2G1QTH9"/>
<evidence type="ECO:0000256" key="1">
    <source>
        <dbReference type="SAM" id="Phobius"/>
    </source>
</evidence>
<feature type="transmembrane region" description="Helical" evidence="1">
    <location>
        <begin position="276"/>
        <end position="293"/>
    </location>
</feature>
<evidence type="ECO:0000313" key="2">
    <source>
        <dbReference type="EMBL" id="PHP68833.1"/>
    </source>
</evidence>
<keyword evidence="1" id="KW-0812">Transmembrane</keyword>
<feature type="transmembrane region" description="Helical" evidence="1">
    <location>
        <begin position="103"/>
        <end position="121"/>
    </location>
</feature>
<proteinExistence type="predicted"/>
<sequence length="486" mass="49937">MTTTDTTQSDAGPVFSPSAVSNPLANTALATTCVLACLETIHPGSGFGPASALALLLFIVTGHRILRLRERYLAVLATGTALLAITVLPEPGAVLLAAAIRSAYLFAFITLLATLKAGASVSQSVLSVGTWLTLQPPGRRYLAIASGGHMMGVIMNFGALSLLGPLVQRGARAGSKGVDPSIVAIRERRQLSALSRGFSLFILWSPTAISQYVCVSVVPGATSLHLAGWGAALAAVLAAAGWLEDRATGLRARKALALAPAATPVPPLPKADVRRLAGIYVALAVLAGGAAMALHVPVVTAIMITALPATAGWLAMQTASGRGDGRPLSTSLRNLFTQAMPDGSPEAVTLAFAGFVGLVMAHILPTDWLAGTTGLSGLPPIVIQAIVLALVPLASIAALPPMLTVTFLGAFLSKALDGVISPDLLALTLVMGWCLNLTSSPFGATNLILSRITDLPATRLAFTWNGRYGLIAFAVCLCALALLSLR</sequence>
<feature type="transmembrane region" description="Helical" evidence="1">
    <location>
        <begin position="198"/>
        <end position="218"/>
    </location>
</feature>
<gene>
    <name evidence="2" type="ORF">CSC94_02235</name>
</gene>
<feature type="transmembrane region" description="Helical" evidence="1">
    <location>
        <begin position="224"/>
        <end position="243"/>
    </location>
</feature>
<feature type="transmembrane region" description="Helical" evidence="1">
    <location>
        <begin position="385"/>
        <end position="412"/>
    </location>
</feature>
<organism evidence="2 3">
    <name type="scientific">Zhengella mangrovi</name>
    <dbReference type="NCBI Taxonomy" id="1982044"/>
    <lineage>
        <taxon>Bacteria</taxon>
        <taxon>Pseudomonadati</taxon>
        <taxon>Pseudomonadota</taxon>
        <taxon>Alphaproteobacteria</taxon>
        <taxon>Hyphomicrobiales</taxon>
        <taxon>Notoacmeibacteraceae</taxon>
        <taxon>Zhengella</taxon>
    </lineage>
</organism>